<dbReference type="AlphaFoldDB" id="A0A318TRZ7"/>
<gene>
    <name evidence="2" type="ORF">BJ122_11270</name>
</gene>
<reference evidence="2 3" key="1">
    <citation type="submission" date="2018-06" db="EMBL/GenBank/DDBJ databases">
        <title>Genomic Encyclopedia of Archaeal and Bacterial Type Strains, Phase II (KMG-II): from individual species to whole genera.</title>
        <authorList>
            <person name="Goeker M."/>
        </authorList>
    </citation>
    <scope>NUCLEOTIDE SEQUENCE [LARGE SCALE GENOMIC DNA]</scope>
    <source>
        <strain evidence="2 3">JCM 11668</strain>
    </source>
</reference>
<evidence type="ECO:0000313" key="2">
    <source>
        <dbReference type="EMBL" id="PYF02409.1"/>
    </source>
</evidence>
<protein>
    <submittedName>
        <fullName evidence="2">Methanogenic corrinoid protein MtbC1</fullName>
    </submittedName>
</protein>
<organism evidence="2 3">
    <name type="scientific">Rhodopseudomonas faecalis</name>
    <dbReference type="NCBI Taxonomy" id="99655"/>
    <lineage>
        <taxon>Bacteria</taxon>
        <taxon>Pseudomonadati</taxon>
        <taxon>Pseudomonadota</taxon>
        <taxon>Alphaproteobacteria</taxon>
        <taxon>Hyphomicrobiales</taxon>
        <taxon>Nitrobacteraceae</taxon>
        <taxon>Rhodopseudomonas</taxon>
    </lineage>
</organism>
<dbReference type="InterPro" id="IPR036594">
    <property type="entry name" value="Meth_synthase_dom"/>
</dbReference>
<dbReference type="Gene3D" id="1.10.1240.10">
    <property type="entry name" value="Methionine synthase domain"/>
    <property type="match status" value="1"/>
</dbReference>
<dbReference type="EMBL" id="QJTI01000012">
    <property type="protein sequence ID" value="PYF02409.1"/>
    <property type="molecule type" value="Genomic_DNA"/>
</dbReference>
<dbReference type="Pfam" id="PF02607">
    <property type="entry name" value="B12-binding_2"/>
    <property type="match status" value="1"/>
</dbReference>
<dbReference type="Proteomes" id="UP000248148">
    <property type="component" value="Unassembled WGS sequence"/>
</dbReference>
<feature type="domain" description="B12-binding N-terminal" evidence="1">
    <location>
        <begin position="35"/>
        <end position="91"/>
    </location>
</feature>
<name>A0A318TRZ7_9BRAD</name>
<dbReference type="RefSeq" id="WP_245407701.1">
    <property type="nucleotide sequence ID" value="NZ_QJTI01000012.1"/>
</dbReference>
<evidence type="ECO:0000313" key="3">
    <source>
        <dbReference type="Proteomes" id="UP000248148"/>
    </source>
</evidence>
<keyword evidence="3" id="KW-1185">Reference proteome</keyword>
<comment type="caution">
    <text evidence="2">The sequence shown here is derived from an EMBL/GenBank/DDBJ whole genome shotgun (WGS) entry which is preliminary data.</text>
</comment>
<dbReference type="Gene3D" id="3.40.50.280">
    <property type="entry name" value="Cobalamin-binding domain"/>
    <property type="match status" value="1"/>
</dbReference>
<accession>A0A318TRZ7</accession>
<evidence type="ECO:0000259" key="1">
    <source>
        <dbReference type="Pfam" id="PF02607"/>
    </source>
</evidence>
<proteinExistence type="predicted"/>
<dbReference type="InterPro" id="IPR003759">
    <property type="entry name" value="Cbl-bd_cap"/>
</dbReference>
<sequence length="260" mass="28882">MSIENIVPSILPQLFAKPVAASPSLPRESDARAIELARRLMTLDQDGAAELIQQRLAREKSPPALFTGLFEPTARALGDLWSDDECSELEVTVGLCHLQSAMRRISFDRLAPAMTNAAQRNVLVVPEPGEPHLFCAALNAELLRQAGWNTHSEFPETDRDLKDLVADLWFDAVDLSLSPALRRAHWLPRVTETVRMIRRASRNPAITVVVSGRMFAERPDIAEQIGADAGCESALQIDALIQRLLLARYTPRRPANYAWS</sequence>